<gene>
    <name evidence="2" type="ORF">ISN44_As02g015760</name>
</gene>
<comment type="caution">
    <text evidence="2">The sequence shown here is derived from an EMBL/GenBank/DDBJ whole genome shotgun (WGS) entry which is preliminary data.</text>
</comment>
<sequence>MAASKTTIFIVFVLCLSYTLLVNISGIQATSSTLKESLTAEIKPTKVDRCKTDRDCPQSHRCQKDFYYGCVVGESWPPNPLCKSITQGDLAKRLDPFYLPNLFDGFEDSKYGLLVDDVVRLCKLKRDYSSGYISLADIEAREEKKPAKSANIIISEPTKSTNIIISEPAKSADIIIIDSDDVLPQESVIPPDDKRSKKLKEVIVVDDDEPWFYANDKLTIGSASTSNAVRNSSYDVVMYGNSSGCLQEGCVGEGSSRNSIDNDNQTPLYVEAKK</sequence>
<evidence type="ECO:0000313" key="2">
    <source>
        <dbReference type="EMBL" id="KAG7641568.1"/>
    </source>
</evidence>
<dbReference type="AlphaFoldDB" id="A0A8T2G010"/>
<proteinExistence type="predicted"/>
<feature type="signal peptide" evidence="1">
    <location>
        <begin position="1"/>
        <end position="29"/>
    </location>
</feature>
<accession>A0A8T2G010</accession>
<organism evidence="2 3">
    <name type="scientific">Arabidopsis suecica</name>
    <name type="common">Swedish thale-cress</name>
    <name type="synonym">Cardaminopsis suecica</name>
    <dbReference type="NCBI Taxonomy" id="45249"/>
    <lineage>
        <taxon>Eukaryota</taxon>
        <taxon>Viridiplantae</taxon>
        <taxon>Streptophyta</taxon>
        <taxon>Embryophyta</taxon>
        <taxon>Tracheophyta</taxon>
        <taxon>Spermatophyta</taxon>
        <taxon>Magnoliopsida</taxon>
        <taxon>eudicotyledons</taxon>
        <taxon>Gunneridae</taxon>
        <taxon>Pentapetalae</taxon>
        <taxon>rosids</taxon>
        <taxon>malvids</taxon>
        <taxon>Brassicales</taxon>
        <taxon>Brassicaceae</taxon>
        <taxon>Camelineae</taxon>
        <taxon>Arabidopsis</taxon>
    </lineage>
</organism>
<reference evidence="2 3" key="1">
    <citation type="submission" date="2020-12" db="EMBL/GenBank/DDBJ databases">
        <title>Concerted genomic and epigenomic changes stabilize Arabidopsis allopolyploids.</title>
        <authorList>
            <person name="Chen Z."/>
        </authorList>
    </citation>
    <scope>NUCLEOTIDE SEQUENCE [LARGE SCALE GENOMIC DNA]</scope>
    <source>
        <strain evidence="2">As9502</strain>
        <tissue evidence="2">Leaf</tissue>
    </source>
</reference>
<keyword evidence="1" id="KW-0732">Signal</keyword>
<dbReference type="OrthoDB" id="1096181at2759"/>
<evidence type="ECO:0000256" key="1">
    <source>
        <dbReference type="SAM" id="SignalP"/>
    </source>
</evidence>
<keyword evidence="3" id="KW-1185">Reference proteome</keyword>
<dbReference type="Proteomes" id="UP000694251">
    <property type="component" value="Chromosome 2"/>
</dbReference>
<feature type="chain" id="PRO_5035831508" evidence="1">
    <location>
        <begin position="30"/>
        <end position="274"/>
    </location>
</feature>
<dbReference type="EMBL" id="JAEFBJ010000002">
    <property type="protein sequence ID" value="KAG7641568.1"/>
    <property type="molecule type" value="Genomic_DNA"/>
</dbReference>
<name>A0A8T2G010_ARASU</name>
<evidence type="ECO:0000313" key="3">
    <source>
        <dbReference type="Proteomes" id="UP000694251"/>
    </source>
</evidence>
<protein>
    <submittedName>
        <fullName evidence="2">Uncharacterized protein</fullName>
    </submittedName>
</protein>